<dbReference type="Proteomes" id="UP000028702">
    <property type="component" value="Unassembled WGS sequence"/>
</dbReference>
<dbReference type="SUPFAM" id="SSF46565">
    <property type="entry name" value="Chaperone J-domain"/>
    <property type="match status" value="1"/>
</dbReference>
<gene>
    <name evidence="2" type="ORF">M2A_3137</name>
</gene>
<dbReference type="EMBL" id="BBIO01000023">
    <property type="protein sequence ID" value="GAK46638.1"/>
    <property type="molecule type" value="Genomic_DNA"/>
</dbReference>
<organism evidence="2 3">
    <name type="scientific">Tepidicaulis marinus</name>
    <dbReference type="NCBI Taxonomy" id="1333998"/>
    <lineage>
        <taxon>Bacteria</taxon>
        <taxon>Pseudomonadati</taxon>
        <taxon>Pseudomonadota</taxon>
        <taxon>Alphaproteobacteria</taxon>
        <taxon>Hyphomicrobiales</taxon>
        <taxon>Parvibaculaceae</taxon>
        <taxon>Tepidicaulis</taxon>
    </lineage>
</organism>
<dbReference type="Pfam" id="PF00226">
    <property type="entry name" value="DnaJ"/>
    <property type="match status" value="1"/>
</dbReference>
<dbReference type="PROSITE" id="PS50076">
    <property type="entry name" value="DNAJ_2"/>
    <property type="match status" value="1"/>
</dbReference>
<evidence type="ECO:0000313" key="3">
    <source>
        <dbReference type="Proteomes" id="UP000028702"/>
    </source>
</evidence>
<keyword evidence="3" id="KW-1185">Reference proteome</keyword>
<dbReference type="RefSeq" id="WP_045449450.1">
    <property type="nucleotide sequence ID" value="NZ_BBIO01000023.1"/>
</dbReference>
<dbReference type="Gene3D" id="1.10.287.110">
    <property type="entry name" value="DnaJ domain"/>
    <property type="match status" value="1"/>
</dbReference>
<proteinExistence type="predicted"/>
<dbReference type="InterPro" id="IPR001623">
    <property type="entry name" value="DnaJ_domain"/>
</dbReference>
<accession>A0A081BF20</accession>
<comment type="caution">
    <text evidence="2">The sequence shown here is derived from an EMBL/GenBank/DDBJ whole genome shotgun (WGS) entry which is preliminary data.</text>
</comment>
<reference evidence="2 3" key="1">
    <citation type="submission" date="2014-07" db="EMBL/GenBank/DDBJ databases">
        <title>Tepidicaulis marinum gen. nov., sp. nov., a novel marine bacterium denitrifying nitrate to nitrous oxide strictly under microaerobic conditions.</title>
        <authorList>
            <person name="Takeuchi M."/>
            <person name="Yamagishi T."/>
            <person name="Kamagata Y."/>
            <person name="Oshima K."/>
            <person name="Hattori M."/>
            <person name="Katayama T."/>
            <person name="Hanada S."/>
            <person name="Tamaki H."/>
            <person name="Marumo K."/>
            <person name="Maeda H."/>
            <person name="Nedachi M."/>
            <person name="Iwasaki W."/>
            <person name="Suwa Y."/>
            <person name="Sakata S."/>
        </authorList>
    </citation>
    <scope>NUCLEOTIDE SEQUENCE [LARGE SCALE GENOMIC DNA]</scope>
    <source>
        <strain evidence="2 3">MA2</strain>
    </source>
</reference>
<dbReference type="eggNOG" id="COG2214">
    <property type="taxonomic scope" value="Bacteria"/>
</dbReference>
<dbReference type="InterPro" id="IPR036869">
    <property type="entry name" value="J_dom_sf"/>
</dbReference>
<dbReference type="AlphaFoldDB" id="A0A081BF20"/>
<feature type="domain" description="J" evidence="1">
    <location>
        <begin position="5"/>
        <end position="68"/>
    </location>
</feature>
<evidence type="ECO:0000259" key="1">
    <source>
        <dbReference type="PROSITE" id="PS50076"/>
    </source>
</evidence>
<evidence type="ECO:0000313" key="2">
    <source>
        <dbReference type="EMBL" id="GAK46638.1"/>
    </source>
</evidence>
<dbReference type="SMART" id="SM00271">
    <property type="entry name" value="DnaJ"/>
    <property type="match status" value="1"/>
</dbReference>
<dbReference type="STRING" id="1333998.M2A_3137"/>
<name>A0A081BF20_9HYPH</name>
<sequence>MKPADAMSFLGLSGEITEEKLKAAFRAAAKKYHPDVNPAGENMMKAVNAAFDVLKSMIGQSIEADQTTAGEGYPEALNEALNAVHGLPGLEIEICGNWAWVGGNTREHREALKAAHFRWAPKKHRWYFRPDEWKSRARGNLSMEEIRERHGSQAFRAGSRAQITGAA</sequence>
<protein>
    <submittedName>
        <fullName evidence="2">DnaJ domain protein</fullName>
    </submittedName>
</protein>